<comment type="caution">
    <text evidence="1">The sequence shown here is derived from an EMBL/GenBank/DDBJ whole genome shotgun (WGS) entry which is preliminary data.</text>
</comment>
<dbReference type="GO" id="GO:0030151">
    <property type="term" value="F:molybdenum ion binding"/>
    <property type="evidence" value="ECO:0007669"/>
    <property type="project" value="InterPro"/>
</dbReference>
<dbReference type="EMBL" id="BMDX01000007">
    <property type="protein sequence ID" value="GGA76743.1"/>
    <property type="molecule type" value="Genomic_DNA"/>
</dbReference>
<evidence type="ECO:0000313" key="2">
    <source>
        <dbReference type="Proteomes" id="UP000619743"/>
    </source>
</evidence>
<gene>
    <name evidence="1" type="ORF">GCM10011369_18320</name>
</gene>
<dbReference type="GO" id="GO:0009399">
    <property type="term" value="P:nitrogen fixation"/>
    <property type="evidence" value="ECO:0007669"/>
    <property type="project" value="InterPro"/>
</dbReference>
<keyword evidence="2" id="KW-1185">Reference proteome</keyword>
<dbReference type="Proteomes" id="UP000619743">
    <property type="component" value="Unassembled WGS sequence"/>
</dbReference>
<dbReference type="RefSeq" id="WP_087506942.1">
    <property type="nucleotide sequence ID" value="NZ_BMDX01000007.1"/>
</dbReference>
<sequence length="208" mass="23153">MFVSVSARTDNAGSLANNGTSAVSELSQLDANQLLIGVILAQLEGRANLPYGLGLSHEAYHELLLGLADESLLRAEKHWQQGGDNHIKMRAKVLAELLAMQLSEREELVCLLADYTAPDVDYSDSVAIIVATASLSPAHLWKSLGLVSRQQLRQLLSFFFPQLVALNHQNMRWKRFFYRCLCERSGDYVCKSPNCVDCSSYQECFSPE</sequence>
<dbReference type="InterPro" id="IPR006975">
    <property type="entry name" value="NifQ"/>
</dbReference>
<protein>
    <recommendedName>
        <fullName evidence="3">Nitrogen fixation protein NifQ</fullName>
    </recommendedName>
</protein>
<reference evidence="2" key="1">
    <citation type="journal article" date="2019" name="Int. J. Syst. Evol. Microbiol.">
        <title>The Global Catalogue of Microorganisms (GCM) 10K type strain sequencing project: providing services to taxonomists for standard genome sequencing and annotation.</title>
        <authorList>
            <consortium name="The Broad Institute Genomics Platform"/>
            <consortium name="The Broad Institute Genome Sequencing Center for Infectious Disease"/>
            <person name="Wu L."/>
            <person name="Ma J."/>
        </authorList>
    </citation>
    <scope>NUCLEOTIDE SEQUENCE [LARGE SCALE GENOMIC DNA]</scope>
    <source>
        <strain evidence="2">CGMCC 1.10130</strain>
    </source>
</reference>
<evidence type="ECO:0000313" key="1">
    <source>
        <dbReference type="EMBL" id="GGA76743.1"/>
    </source>
</evidence>
<evidence type="ECO:0008006" key="3">
    <source>
        <dbReference type="Google" id="ProtNLM"/>
    </source>
</evidence>
<name>A0A8J2U4S9_9GAMM</name>
<accession>A0A8J2U4S9</accession>
<organism evidence="1 2">
    <name type="scientific">Neiella marina</name>
    <dbReference type="NCBI Taxonomy" id="508461"/>
    <lineage>
        <taxon>Bacteria</taxon>
        <taxon>Pseudomonadati</taxon>
        <taxon>Pseudomonadota</taxon>
        <taxon>Gammaproteobacteria</taxon>
        <taxon>Alteromonadales</taxon>
        <taxon>Echinimonadaceae</taxon>
        <taxon>Neiella</taxon>
    </lineage>
</organism>
<dbReference type="AlphaFoldDB" id="A0A8J2U4S9"/>
<dbReference type="Pfam" id="PF04891">
    <property type="entry name" value="NifQ"/>
    <property type="match status" value="1"/>
</dbReference>
<dbReference type="OrthoDB" id="192277at2"/>
<proteinExistence type="predicted"/>